<organism evidence="1">
    <name type="scientific">Thermococcus sp. IRI33</name>
    <dbReference type="NCBI Taxonomy" id="1197733"/>
    <lineage>
        <taxon>Archaea</taxon>
        <taxon>Methanobacteriati</taxon>
        <taxon>Methanobacteriota</taxon>
        <taxon>Thermococci</taxon>
        <taxon>Thermococcales</taxon>
        <taxon>Thermococcaceae</taxon>
        <taxon>Thermococcus</taxon>
    </lineage>
</organism>
<dbReference type="AlphaFoldDB" id="L0B8G9"/>
<keyword evidence="1" id="KW-0614">Plasmid</keyword>
<reference evidence="1" key="1">
    <citation type="journal article" date="2013" name="PLoS ONE">
        <title>Insights into dynamics of mobile genetic elements in hyperthermophilic environments from five new thermococcus plasmids.</title>
        <authorList>
            <person name="Krupovic M."/>
            <person name="Gonnet M."/>
            <person name="Hania W.B."/>
            <person name="Forterre P."/>
            <person name="Erauso G."/>
        </authorList>
    </citation>
    <scope>NUCLEOTIDE SEQUENCE</scope>
    <source>
        <plasmid evidence="1">pIRI33</plasmid>
    </source>
</reference>
<gene>
    <name evidence="1" type="ORF">i33-10</name>
</gene>
<accession>L0B8G9</accession>
<proteinExistence type="predicted"/>
<name>L0B8G9_9EURY</name>
<sequence length="178" mass="21124">MGSKFYPEARMTIPDEKPYRLTDLLKLFFRESEHNLKVQLAKAFLETIREEMPKGWPAERWPELLLKVMAEHYPEAEELLKEYKETLIWTKKKSEIPKILSERCKELGLVEEGQKKARGRDVDLFTIYRGAYSVITKVLREAGLVRKVDGRYQLSDNFERILEGIAEFWHYWRLGKAD</sequence>
<dbReference type="RefSeq" id="WP_015243624.1">
    <property type="nucleotide sequence ID" value="NC_019887.1"/>
</dbReference>
<geneLocation type="plasmid" evidence="1">
    <name>pIRI33</name>
</geneLocation>
<evidence type="ECO:0000313" key="1">
    <source>
        <dbReference type="EMBL" id="AFZ84250.1"/>
    </source>
</evidence>
<dbReference type="EMBL" id="JQ661329">
    <property type="protein sequence ID" value="AFZ84250.1"/>
    <property type="molecule type" value="Genomic_DNA"/>
</dbReference>
<protein>
    <submittedName>
        <fullName evidence="1">Uncharacterized protein</fullName>
    </submittedName>
</protein>